<feature type="compositionally biased region" description="Low complexity" evidence="1">
    <location>
        <begin position="190"/>
        <end position="207"/>
    </location>
</feature>
<feature type="compositionally biased region" description="Basic and acidic residues" evidence="1">
    <location>
        <begin position="247"/>
        <end position="261"/>
    </location>
</feature>
<feature type="compositionally biased region" description="Low complexity" evidence="1">
    <location>
        <begin position="489"/>
        <end position="507"/>
    </location>
</feature>
<sequence>MDDSLLRVIELCPHYDLLIVAYPLPAAAGRRSLAEKSSSSEQSERRSETASVVLYRLLASVPRRRPSLLGAALERFAGVVDSRRASHPPGEVPRRRATSGPTNSARLSELYEKRLPVTLSPRSTSGPRSTNDAVLSPRGGLRGPSRREVRGRGPVLRPPSFSPVRSRKSPSSGPARRLLQLCRPLRSWGRGDSAAAGPPARGGVARSDCTALPSSSRTKASRRRGGGATGPGDEDCAGGGTTMDGHPTIHEGDTRDTRETTTRTAAKTTAWSSRTSAIRRGQARPSCTKPRRPAPCPGASARPSAVPRTTRTGTAAAPPRPCRTRHPPPSRRASGSEGHRAPLPSHAPDHPDRRRAPLCAVLRGRPRPDAGEHAQVLLGRGRAVGRLGVVRVGEGRGQGEGGIEPVPPEAPRHAREGGLGHHELAPPGKAFMVRDNEKFVSEILPRYFRHRKPPRGTAAAEQQIQLQHHQHTAPPPAKKYTAEQRRQMAADAADQGERQAQALAAARDAGRADQRRRTPAAARPREPRRGRPVVVRRRRRGGDRPARSGGVEHPSVSPFAWRFRRNLSQKCSRRGGGGR</sequence>
<gene>
    <name evidence="2" type="ORF">THAOC_20781</name>
</gene>
<feature type="region of interest" description="Disordered" evidence="1">
    <location>
        <begin position="451"/>
        <end position="558"/>
    </location>
</feature>
<feature type="compositionally biased region" description="Polar residues" evidence="1">
    <location>
        <begin position="120"/>
        <end position="133"/>
    </location>
</feature>
<proteinExistence type="predicted"/>
<keyword evidence="3" id="KW-1185">Reference proteome</keyword>
<evidence type="ECO:0000313" key="2">
    <source>
        <dbReference type="EMBL" id="EJK59046.1"/>
    </source>
</evidence>
<dbReference type="EMBL" id="AGNL01023766">
    <property type="protein sequence ID" value="EJK59046.1"/>
    <property type="molecule type" value="Genomic_DNA"/>
</dbReference>
<organism evidence="2 3">
    <name type="scientific">Thalassiosira oceanica</name>
    <name type="common">Marine diatom</name>
    <dbReference type="NCBI Taxonomy" id="159749"/>
    <lineage>
        <taxon>Eukaryota</taxon>
        <taxon>Sar</taxon>
        <taxon>Stramenopiles</taxon>
        <taxon>Ochrophyta</taxon>
        <taxon>Bacillariophyta</taxon>
        <taxon>Coscinodiscophyceae</taxon>
        <taxon>Thalassiosirophycidae</taxon>
        <taxon>Thalassiosirales</taxon>
        <taxon>Thalassiosiraceae</taxon>
        <taxon>Thalassiosira</taxon>
    </lineage>
</organism>
<evidence type="ECO:0000313" key="3">
    <source>
        <dbReference type="Proteomes" id="UP000266841"/>
    </source>
</evidence>
<dbReference type="OMA" id="SACEETP"/>
<feature type="compositionally biased region" description="Basic residues" evidence="1">
    <location>
        <begin position="530"/>
        <end position="541"/>
    </location>
</feature>
<reference evidence="2 3" key="1">
    <citation type="journal article" date="2012" name="Genome Biol.">
        <title>Genome and low-iron response of an oceanic diatom adapted to chronic iron limitation.</title>
        <authorList>
            <person name="Lommer M."/>
            <person name="Specht M."/>
            <person name="Roy A.S."/>
            <person name="Kraemer L."/>
            <person name="Andreson R."/>
            <person name="Gutowska M.A."/>
            <person name="Wolf J."/>
            <person name="Bergner S.V."/>
            <person name="Schilhabel M.B."/>
            <person name="Klostermeier U.C."/>
            <person name="Beiko R.G."/>
            <person name="Rosenstiel P."/>
            <person name="Hippler M."/>
            <person name="Laroche J."/>
        </authorList>
    </citation>
    <scope>NUCLEOTIDE SEQUENCE [LARGE SCALE GENOMIC DNA]</scope>
    <source>
        <strain evidence="2 3">CCMP1005</strain>
    </source>
</reference>
<feature type="compositionally biased region" description="Low complexity" evidence="1">
    <location>
        <begin position="307"/>
        <end position="317"/>
    </location>
</feature>
<protein>
    <submittedName>
        <fullName evidence="2">Uncharacterized protein</fullName>
    </submittedName>
</protein>
<feature type="region of interest" description="Disordered" evidence="1">
    <location>
        <begin position="83"/>
        <end position="354"/>
    </location>
</feature>
<accession>K0SDK5</accession>
<evidence type="ECO:0000256" key="1">
    <source>
        <dbReference type="SAM" id="MobiDB-lite"/>
    </source>
</evidence>
<dbReference type="Proteomes" id="UP000266841">
    <property type="component" value="Unassembled WGS sequence"/>
</dbReference>
<name>K0SDK5_THAOC</name>
<comment type="caution">
    <text evidence="2">The sequence shown here is derived from an EMBL/GenBank/DDBJ whole genome shotgun (WGS) entry which is preliminary data.</text>
</comment>
<dbReference type="AlphaFoldDB" id="K0SDK5"/>
<feature type="compositionally biased region" description="Low complexity" evidence="1">
    <location>
        <begin position="262"/>
        <end position="276"/>
    </location>
</feature>